<dbReference type="KEGG" id="dfa:DFA_02047"/>
<dbReference type="SUPFAM" id="SSF52058">
    <property type="entry name" value="L domain-like"/>
    <property type="match status" value="1"/>
</dbReference>
<reference evidence="2" key="1">
    <citation type="journal article" date="2011" name="Genome Res.">
        <title>Phylogeny-wide analysis of social amoeba genomes highlights ancient origins for complex intercellular communication.</title>
        <authorList>
            <person name="Heidel A.J."/>
            <person name="Lawal H.M."/>
            <person name="Felder M."/>
            <person name="Schilde C."/>
            <person name="Helps N.R."/>
            <person name="Tunggal B."/>
            <person name="Rivero F."/>
            <person name="John U."/>
            <person name="Schleicher M."/>
            <person name="Eichinger L."/>
            <person name="Platzer M."/>
            <person name="Noegel A.A."/>
            <person name="Schaap P."/>
            <person name="Gloeckner G."/>
        </authorList>
    </citation>
    <scope>NUCLEOTIDE SEQUENCE [LARGE SCALE GENOMIC DNA]</scope>
    <source>
        <strain evidence="2">SH3</strain>
    </source>
</reference>
<proteinExistence type="predicted"/>
<keyword evidence="2" id="KW-1185">Reference proteome</keyword>
<gene>
    <name evidence="1" type="ORF">DFA_02047</name>
</gene>
<dbReference type="OrthoDB" id="550575at2759"/>
<dbReference type="Proteomes" id="UP000007797">
    <property type="component" value="Unassembled WGS sequence"/>
</dbReference>
<dbReference type="AlphaFoldDB" id="F4PYJ5"/>
<evidence type="ECO:0000313" key="2">
    <source>
        <dbReference type="Proteomes" id="UP000007797"/>
    </source>
</evidence>
<dbReference type="GeneID" id="14871449"/>
<organism evidence="1 2">
    <name type="scientific">Cavenderia fasciculata</name>
    <name type="common">Slime mold</name>
    <name type="synonym">Dictyostelium fasciculatum</name>
    <dbReference type="NCBI Taxonomy" id="261658"/>
    <lineage>
        <taxon>Eukaryota</taxon>
        <taxon>Amoebozoa</taxon>
        <taxon>Evosea</taxon>
        <taxon>Eumycetozoa</taxon>
        <taxon>Dictyostelia</taxon>
        <taxon>Acytosteliales</taxon>
        <taxon>Cavenderiaceae</taxon>
        <taxon>Cavenderia</taxon>
    </lineage>
</organism>
<evidence type="ECO:0000313" key="1">
    <source>
        <dbReference type="EMBL" id="EGG19261.1"/>
    </source>
</evidence>
<sequence length="571" mass="65972">MQSGGGEEEEDYIKKIPTILLLKIINYVDDNVDLVCLLLSCKRLFNFTTPSAAVNYHLSFKHIEYKNPKSNHYINNINAYYSKKCYHLKSFKKMFTNTFSDTMIIRDKKNHGRDDSNNIIATAIVLEEYKDDSMELSLGIPQSTTSLTLHQPIRKPLPADFRFPPLLNHLTIHYETQEAIEKCNGLPDSLRSLTLLIESQNFPNKILPAGLERLDLYMGSNFYIEPRRLGLDTLTSLTWLRTYSIADKEDTKYCTLPKSLTYLKTEMEDIPSSPTYFRPLVHLVHLYLEILDPDLNNDTFGFIPSSVKTLELHMNPQSANPNEKQPIPDNVESLTLTGYNVSQFDKLPNSIKKLVIKDFQVSNDSLPTITLPNNLQEFKWIHQNQSIKPPPLQFIYPSTLKHIDYSLLEQPYKQPIPQSITEFKYRVSTTTNHNTKIHIIGRDDGDGLIFPSTLIKLSIYINRQVNDRWIFRFDHLINQSNIDQLVIFGNDINFQVDIRRLDPENRNVLILGKSLYGGIIHQQIEQQMKDNGGDDHQYQYQPIYLCFGSGNTPPKLKFNLSTKIVYKFVDN</sequence>
<name>F4PYJ5_CACFS</name>
<dbReference type="RefSeq" id="XP_004357532.1">
    <property type="nucleotide sequence ID" value="XM_004357475.1"/>
</dbReference>
<protein>
    <submittedName>
        <fullName evidence="1">Uncharacterized protein</fullName>
    </submittedName>
</protein>
<dbReference type="EMBL" id="GL883015">
    <property type="protein sequence ID" value="EGG19261.1"/>
    <property type="molecule type" value="Genomic_DNA"/>
</dbReference>
<accession>F4PYJ5</accession>